<evidence type="ECO:0000259" key="1">
    <source>
        <dbReference type="Pfam" id="PF18735"/>
    </source>
</evidence>
<dbReference type="AlphaFoldDB" id="A0A5N5VYT2"/>
<dbReference type="OrthoDB" id="5193740at2"/>
<keyword evidence="3" id="KW-1185">Reference proteome</keyword>
<dbReference type="Proteomes" id="UP000327000">
    <property type="component" value="Unassembled WGS sequence"/>
</dbReference>
<dbReference type="RefSeq" id="WP_152266285.1">
    <property type="nucleotide sequence ID" value="NZ_VOKX01000144.1"/>
</dbReference>
<comment type="caution">
    <text evidence="2">The sequence shown here is derived from an EMBL/GenBank/DDBJ whole genome shotgun (WGS) entry which is preliminary data.</text>
</comment>
<dbReference type="EMBL" id="VOKX01000144">
    <property type="protein sequence ID" value="KAB7832670.1"/>
    <property type="molecule type" value="Genomic_DNA"/>
</dbReference>
<reference evidence="2 3" key="1">
    <citation type="journal article" date="2019" name="Microb. Cell Fact.">
        <title>Exploring novel herbicidin analogues by transcriptional regulator overexpression and MS/MS molecular networking.</title>
        <authorList>
            <person name="Shi Y."/>
            <person name="Gu R."/>
            <person name="Li Y."/>
            <person name="Wang X."/>
            <person name="Ren W."/>
            <person name="Li X."/>
            <person name="Wang L."/>
            <person name="Xie Y."/>
            <person name="Hong B."/>
        </authorList>
    </citation>
    <scope>NUCLEOTIDE SEQUENCE [LARGE SCALE GENOMIC DNA]</scope>
    <source>
        <strain evidence="2 3">US-43</strain>
    </source>
</reference>
<accession>A0A5N5VYT2</accession>
<organism evidence="2 3">
    <name type="scientific">Streptomyces mobaraensis</name>
    <name type="common">Streptoverticillium mobaraense</name>
    <dbReference type="NCBI Taxonomy" id="35621"/>
    <lineage>
        <taxon>Bacteria</taxon>
        <taxon>Bacillati</taxon>
        <taxon>Actinomycetota</taxon>
        <taxon>Actinomycetes</taxon>
        <taxon>Kitasatosporales</taxon>
        <taxon>Streptomycetaceae</taxon>
        <taxon>Streptomyces</taxon>
    </lineage>
</organism>
<protein>
    <recommendedName>
        <fullName evidence="1">RiboL-PSP-HEPN domain-containing protein</fullName>
    </recommendedName>
</protein>
<dbReference type="Pfam" id="PF18735">
    <property type="entry name" value="HEPN_RiboL-PSP"/>
    <property type="match status" value="1"/>
</dbReference>
<gene>
    <name evidence="2" type="ORF">FRZ00_34670</name>
</gene>
<proteinExistence type="predicted"/>
<feature type="domain" description="RiboL-PSP-HEPN" evidence="1">
    <location>
        <begin position="5"/>
        <end position="181"/>
    </location>
</feature>
<name>A0A5N5VYT2_STRMB</name>
<dbReference type="InterPro" id="IPR041519">
    <property type="entry name" value="HEPN_RiboL-PSP"/>
</dbReference>
<evidence type="ECO:0000313" key="2">
    <source>
        <dbReference type="EMBL" id="KAB7832670.1"/>
    </source>
</evidence>
<evidence type="ECO:0000313" key="3">
    <source>
        <dbReference type="Proteomes" id="UP000327000"/>
    </source>
</evidence>
<sequence>MENEFRQRINVVRKLLDATDTSPGAAGVNSPIDVSRETRGLSIVLLYAAYENLLKGVSRTLLESATQLKLGNRRLKPEFQLFAVHSKLRALTDTPAKQIWKGAGRSVIEALFGKSCSINSNIFPNDGSHMKTPQVVTLCEVYGLNPPAPILQEAWGRINTVVSERNSIAHGQRTPEEVGRNYSIGELRNLVDIWERRWCEFLVDVETLASTRDFYRDPR</sequence>